<keyword evidence="5" id="KW-0812">Transmembrane</keyword>
<dbReference type="PANTHER" id="PTHR30290:SF10">
    <property type="entry name" value="PERIPLASMIC OLIGOPEPTIDE-BINDING PROTEIN-RELATED"/>
    <property type="match status" value="1"/>
</dbReference>
<dbReference type="CDD" id="cd08503">
    <property type="entry name" value="PBP2_NikA_DppA_OppA_like_17"/>
    <property type="match status" value="1"/>
</dbReference>
<sequence length="586" mass="65443">MLPRIERRPFLGLQRRDAALLKRPDGRYPHAYVPELADNFASGRVDRRGFLRTACLLGVSAGAAYAFAGVVDGGAMAPPARAQAAPQQGGELRFAMEVMEITDPAAFEWPQQANVTRWIVEYLTRTGPDNVTLPYLAAGWEASDDLRTWTFTLQREVRWSNGDHFTADDVVANFQRWLDPQRGSSNRSLFDGLGEQVSVAGPGDLSQTQMRLRNGAVEKVDAHTVRLHLSRPDLSIPENLYNYPAAILHRDFDAMGGDLRANPIGTGPYRLAGFQPGEEALLIRRPGGYWGEPPHLDAIRYIDRGLSRRQMLGALLDDEVDGVQEVDVGDLKAVEGVSGIDLHAVPTARTGVCRMRVDRPPFDDLRVRQAVQRAADNRELLTHGYDRRGMLAENHHVGPMHPEYAALPPVPRDPGRARALLSAAGYPDGLQLTIAVGNVQGPWEQRVAQLLQQQLAQAGIDLRLQVMTPGEYARQWKDVTFGITSWTHRPLGVMALNLGYRSGQAWNETGYANPEFDAKLDTANSLLDPNERREVMAEVERILQDDAVMVQPFWRNQYVATRSRVRGYQTHPTQYHQFQDVWLDDA</sequence>
<comment type="similarity">
    <text evidence="2">Belongs to the bacterial solute-binding protein 5 family.</text>
</comment>
<evidence type="ECO:0000313" key="8">
    <source>
        <dbReference type="Proteomes" id="UP000778970"/>
    </source>
</evidence>
<dbReference type="Gene3D" id="3.90.76.10">
    <property type="entry name" value="Dipeptide-binding Protein, Domain 1"/>
    <property type="match status" value="1"/>
</dbReference>
<dbReference type="Proteomes" id="UP000778970">
    <property type="component" value="Unassembled WGS sequence"/>
</dbReference>
<dbReference type="PANTHER" id="PTHR30290">
    <property type="entry name" value="PERIPLASMIC BINDING COMPONENT OF ABC TRANSPORTER"/>
    <property type="match status" value="1"/>
</dbReference>
<dbReference type="InterPro" id="IPR039424">
    <property type="entry name" value="SBP_5"/>
</dbReference>
<dbReference type="Gene3D" id="3.10.105.10">
    <property type="entry name" value="Dipeptide-binding Protein, Domain 3"/>
    <property type="match status" value="1"/>
</dbReference>
<evidence type="ECO:0000256" key="1">
    <source>
        <dbReference type="ARBA" id="ARBA00004418"/>
    </source>
</evidence>
<dbReference type="PIRSF" id="PIRSF002741">
    <property type="entry name" value="MppA"/>
    <property type="match status" value="1"/>
</dbReference>
<comment type="subcellular location">
    <subcellularLocation>
        <location evidence="1">Periplasm</location>
    </subcellularLocation>
</comment>
<dbReference type="PROSITE" id="PS51318">
    <property type="entry name" value="TAT"/>
    <property type="match status" value="1"/>
</dbReference>
<evidence type="ECO:0000313" key="7">
    <source>
        <dbReference type="EMBL" id="MBK1698698.1"/>
    </source>
</evidence>
<evidence type="ECO:0000256" key="2">
    <source>
        <dbReference type="ARBA" id="ARBA00005695"/>
    </source>
</evidence>
<dbReference type="GO" id="GO:0043190">
    <property type="term" value="C:ATP-binding cassette (ABC) transporter complex"/>
    <property type="evidence" value="ECO:0007669"/>
    <property type="project" value="InterPro"/>
</dbReference>
<dbReference type="Gene3D" id="3.40.190.10">
    <property type="entry name" value="Periplasmic binding protein-like II"/>
    <property type="match status" value="1"/>
</dbReference>
<accession>A0A934V1E1</accession>
<dbReference type="EMBL" id="NRRE01000029">
    <property type="protein sequence ID" value="MBK1698698.1"/>
    <property type="molecule type" value="Genomic_DNA"/>
</dbReference>
<proteinExistence type="inferred from homology"/>
<dbReference type="GO" id="GO:1904680">
    <property type="term" value="F:peptide transmembrane transporter activity"/>
    <property type="evidence" value="ECO:0007669"/>
    <property type="project" value="TreeGrafter"/>
</dbReference>
<dbReference type="GO" id="GO:0015833">
    <property type="term" value="P:peptide transport"/>
    <property type="evidence" value="ECO:0007669"/>
    <property type="project" value="TreeGrafter"/>
</dbReference>
<organism evidence="7 8">
    <name type="scientific">Rhodovibrio salinarum</name>
    <dbReference type="NCBI Taxonomy" id="1087"/>
    <lineage>
        <taxon>Bacteria</taxon>
        <taxon>Pseudomonadati</taxon>
        <taxon>Pseudomonadota</taxon>
        <taxon>Alphaproteobacteria</taxon>
        <taxon>Rhodospirillales</taxon>
        <taxon>Rhodovibrionaceae</taxon>
        <taxon>Rhodovibrio</taxon>
    </lineage>
</organism>
<keyword evidence="4" id="KW-0732">Signal</keyword>
<evidence type="ECO:0000256" key="3">
    <source>
        <dbReference type="ARBA" id="ARBA00022448"/>
    </source>
</evidence>
<dbReference type="SUPFAM" id="SSF53850">
    <property type="entry name" value="Periplasmic binding protein-like II"/>
    <property type="match status" value="1"/>
</dbReference>
<evidence type="ECO:0000256" key="5">
    <source>
        <dbReference type="SAM" id="Phobius"/>
    </source>
</evidence>
<dbReference type="InterPro" id="IPR006311">
    <property type="entry name" value="TAT_signal"/>
</dbReference>
<keyword evidence="5" id="KW-0472">Membrane</keyword>
<feature type="transmembrane region" description="Helical" evidence="5">
    <location>
        <begin position="50"/>
        <end position="71"/>
    </location>
</feature>
<dbReference type="AlphaFoldDB" id="A0A934V1E1"/>
<keyword evidence="3" id="KW-0813">Transport</keyword>
<keyword evidence="8" id="KW-1185">Reference proteome</keyword>
<dbReference type="GO" id="GO:0030288">
    <property type="term" value="C:outer membrane-bounded periplasmic space"/>
    <property type="evidence" value="ECO:0007669"/>
    <property type="project" value="UniProtKB-ARBA"/>
</dbReference>
<dbReference type="Pfam" id="PF00496">
    <property type="entry name" value="SBP_bac_5"/>
    <property type="match status" value="1"/>
</dbReference>
<evidence type="ECO:0000256" key="4">
    <source>
        <dbReference type="ARBA" id="ARBA00022729"/>
    </source>
</evidence>
<name>A0A934V1E1_9PROT</name>
<evidence type="ECO:0000259" key="6">
    <source>
        <dbReference type="Pfam" id="PF00496"/>
    </source>
</evidence>
<feature type="domain" description="Solute-binding protein family 5" evidence="6">
    <location>
        <begin position="134"/>
        <end position="494"/>
    </location>
</feature>
<dbReference type="InterPro" id="IPR030678">
    <property type="entry name" value="Peptide/Ni-bd"/>
</dbReference>
<reference evidence="7" key="2">
    <citation type="journal article" date="2020" name="Microorganisms">
        <title>Osmotic Adaptation and Compatible Solute Biosynthesis of Phototrophic Bacteria as Revealed from Genome Analyses.</title>
        <authorList>
            <person name="Imhoff J.F."/>
            <person name="Rahn T."/>
            <person name="Kunzel S."/>
            <person name="Keller A."/>
            <person name="Neulinger S.C."/>
        </authorList>
    </citation>
    <scope>NUCLEOTIDE SEQUENCE</scope>
    <source>
        <strain evidence="7">DSM 9154</strain>
    </source>
</reference>
<protein>
    <recommendedName>
        <fullName evidence="6">Solute-binding protein family 5 domain-containing protein</fullName>
    </recommendedName>
</protein>
<dbReference type="InterPro" id="IPR000914">
    <property type="entry name" value="SBP_5_dom"/>
</dbReference>
<reference evidence="7" key="1">
    <citation type="submission" date="2017-08" db="EMBL/GenBank/DDBJ databases">
        <authorList>
            <person name="Imhoff J.F."/>
            <person name="Rahn T."/>
            <person name="Kuenzel S."/>
            <person name="Neulinger S.C."/>
        </authorList>
    </citation>
    <scope>NUCLEOTIDE SEQUENCE</scope>
    <source>
        <strain evidence="7">DSM 9154</strain>
    </source>
</reference>
<gene>
    <name evidence="7" type="ORF">CKO21_15735</name>
</gene>
<keyword evidence="5" id="KW-1133">Transmembrane helix</keyword>
<comment type="caution">
    <text evidence="7">The sequence shown here is derived from an EMBL/GenBank/DDBJ whole genome shotgun (WGS) entry which is preliminary data.</text>
</comment>